<dbReference type="RefSeq" id="WP_185139881.1">
    <property type="nucleotide sequence ID" value="NZ_JACJVR010000149.1"/>
</dbReference>
<name>A0A841UCK9_9BACL</name>
<evidence type="ECO:0000313" key="4">
    <source>
        <dbReference type="Proteomes" id="UP000553776"/>
    </source>
</evidence>
<evidence type="ECO:0000256" key="1">
    <source>
        <dbReference type="ARBA" id="ARBA00038240"/>
    </source>
</evidence>
<dbReference type="SUPFAM" id="SSF56112">
    <property type="entry name" value="Protein kinase-like (PK-like)"/>
    <property type="match status" value="1"/>
</dbReference>
<keyword evidence="4" id="KW-1185">Reference proteome</keyword>
<dbReference type="EMBL" id="JACJVR010000149">
    <property type="protein sequence ID" value="MBB6695933.1"/>
    <property type="molecule type" value="Genomic_DNA"/>
</dbReference>
<protein>
    <submittedName>
        <fullName evidence="3">Phosphotransferase</fullName>
    </submittedName>
</protein>
<dbReference type="PANTHER" id="PTHR21064:SF6">
    <property type="entry name" value="AMINOGLYCOSIDE PHOSPHOTRANSFERASE DOMAIN-CONTAINING PROTEIN"/>
    <property type="match status" value="1"/>
</dbReference>
<reference evidence="3 4" key="1">
    <citation type="submission" date="2020-08" db="EMBL/GenBank/DDBJ databases">
        <title>Cohnella phylogeny.</title>
        <authorList>
            <person name="Dunlap C."/>
        </authorList>
    </citation>
    <scope>NUCLEOTIDE SEQUENCE [LARGE SCALE GENOMIC DNA]</scope>
    <source>
        <strain evidence="3 4">DSM 25239</strain>
    </source>
</reference>
<dbReference type="InterPro" id="IPR050249">
    <property type="entry name" value="Pseudomonas-type_ThrB"/>
</dbReference>
<dbReference type="PANTHER" id="PTHR21064">
    <property type="entry name" value="AMINOGLYCOSIDE PHOSPHOTRANSFERASE DOMAIN-CONTAINING PROTEIN-RELATED"/>
    <property type="match status" value="1"/>
</dbReference>
<dbReference type="Proteomes" id="UP000553776">
    <property type="component" value="Unassembled WGS sequence"/>
</dbReference>
<sequence>PVRDREGRTFVRLDDGTGRYACLFAYAKGRRPDSTAPAVARAVGEAVGRLSAALADVRPGLEPAYPPYYEMDLAHASCPPEKIAAFCESPPDGFRPLASQLRRLNEALRDFRVHLPKLRRLPHQLIHGDINDSNLLVKLEDPASLAAVLDFEFCTRDLRAMEPAVVLSGMLDADGAEDAIPEFLEGFAGRIRLGADEAEAIPLLIRLRKLDVFVHFLGRRLDGVDPEETLREQAESAANGLEALREKRGVIERWCSALI</sequence>
<accession>A0A841UCK9</accession>
<feature type="non-terminal residue" evidence="3">
    <location>
        <position position="1"/>
    </location>
</feature>
<feature type="domain" description="Aminoglycoside phosphotransferase" evidence="2">
    <location>
        <begin position="12"/>
        <end position="186"/>
    </location>
</feature>
<dbReference type="Pfam" id="PF01636">
    <property type="entry name" value="APH"/>
    <property type="match status" value="1"/>
</dbReference>
<comment type="similarity">
    <text evidence="1">Belongs to the pseudomonas-type ThrB family.</text>
</comment>
<dbReference type="AlphaFoldDB" id="A0A841UCK9"/>
<organism evidence="3 4">
    <name type="scientific">Cohnella xylanilytica</name>
    <dbReference type="NCBI Taxonomy" id="557555"/>
    <lineage>
        <taxon>Bacteria</taxon>
        <taxon>Bacillati</taxon>
        <taxon>Bacillota</taxon>
        <taxon>Bacilli</taxon>
        <taxon>Bacillales</taxon>
        <taxon>Paenibacillaceae</taxon>
        <taxon>Cohnella</taxon>
    </lineage>
</organism>
<dbReference type="GO" id="GO:0019202">
    <property type="term" value="F:amino acid kinase activity"/>
    <property type="evidence" value="ECO:0007669"/>
    <property type="project" value="TreeGrafter"/>
</dbReference>
<gene>
    <name evidence="3" type="ORF">H7B90_31540</name>
</gene>
<evidence type="ECO:0000259" key="2">
    <source>
        <dbReference type="Pfam" id="PF01636"/>
    </source>
</evidence>
<evidence type="ECO:0000313" key="3">
    <source>
        <dbReference type="EMBL" id="MBB6695933.1"/>
    </source>
</evidence>
<comment type="caution">
    <text evidence="3">The sequence shown here is derived from an EMBL/GenBank/DDBJ whole genome shotgun (WGS) entry which is preliminary data.</text>
</comment>
<proteinExistence type="inferred from homology"/>
<dbReference type="Gene3D" id="3.90.1200.10">
    <property type="match status" value="1"/>
</dbReference>
<keyword evidence="3" id="KW-0808">Transferase</keyword>
<dbReference type="InterPro" id="IPR011009">
    <property type="entry name" value="Kinase-like_dom_sf"/>
</dbReference>
<dbReference type="InterPro" id="IPR002575">
    <property type="entry name" value="Aminoglycoside_PTrfase"/>
</dbReference>